<dbReference type="SUPFAM" id="SSF53335">
    <property type="entry name" value="S-adenosyl-L-methionine-dependent methyltransferases"/>
    <property type="match status" value="1"/>
</dbReference>
<dbReference type="Pfam" id="PF10672">
    <property type="entry name" value="Methyltrans_SAM"/>
    <property type="match status" value="1"/>
</dbReference>
<reference evidence="1 2" key="1">
    <citation type="submission" date="2018-01" db="EMBL/GenBank/DDBJ databases">
        <title>Complete genome sequence of Bacteriovorax stolpii DSM12778.</title>
        <authorList>
            <person name="Tang B."/>
            <person name="Chang J."/>
        </authorList>
    </citation>
    <scope>NUCLEOTIDE SEQUENCE [LARGE SCALE GENOMIC DNA]</scope>
    <source>
        <strain evidence="1 2">DSM 12778</strain>
    </source>
</reference>
<dbReference type="InterPro" id="IPR019614">
    <property type="entry name" value="SAM-dep_methyl-trfase"/>
</dbReference>
<keyword evidence="2" id="KW-1185">Reference proteome</keyword>
<name>A0A2K9NVX2_BACTC</name>
<evidence type="ECO:0000313" key="2">
    <source>
        <dbReference type="Proteomes" id="UP000235584"/>
    </source>
</evidence>
<keyword evidence="1" id="KW-0489">Methyltransferase</keyword>
<sequence>MHQLLNVIKERIPQNGECARLFHGRGKKWEGLEHLSIDFFPPTILITTYKEIESDEKSALVDLLLSIPEISFESIVLQKRHLKNDNVEVLKGEMPAEAFAVEKAEKYSLNLKKPQNTGFFLDMGLGREWLRQHSQNKRVLNLFSYTCSLSVAAFKGQAQAVANVDMSQPALNVGEKNHRLNGIEIDGRKTKFFHYDIMKSLGVISKRGPYDIVIIDPPTNQGLSFKVERDYHKIIRRLPEMVSEDAVIMACLNSPYLGSDFLLNAFKEHAPEFIFQEKMYASFSDMEVNPEEGLKILFFKRQA</sequence>
<dbReference type="Proteomes" id="UP000235584">
    <property type="component" value="Chromosome"/>
</dbReference>
<dbReference type="KEGG" id="bsto:C0V70_16385"/>
<keyword evidence="1" id="KW-0808">Transferase</keyword>
<dbReference type="Gene3D" id="3.40.50.150">
    <property type="entry name" value="Vaccinia Virus protein VP39"/>
    <property type="match status" value="1"/>
</dbReference>
<proteinExistence type="predicted"/>
<dbReference type="OrthoDB" id="9805492at2"/>
<accession>A0A2K9NVX2</accession>
<dbReference type="GO" id="GO:0032259">
    <property type="term" value="P:methylation"/>
    <property type="evidence" value="ECO:0007669"/>
    <property type="project" value="UniProtKB-KW"/>
</dbReference>
<dbReference type="EMBL" id="CP025704">
    <property type="protein sequence ID" value="AUN99656.1"/>
    <property type="molecule type" value="Genomic_DNA"/>
</dbReference>
<dbReference type="GO" id="GO:0008168">
    <property type="term" value="F:methyltransferase activity"/>
    <property type="evidence" value="ECO:0007669"/>
    <property type="project" value="UniProtKB-KW"/>
</dbReference>
<organism evidence="1 2">
    <name type="scientific">Bacteriovorax stolpii</name>
    <name type="common">Bdellovibrio stolpii</name>
    <dbReference type="NCBI Taxonomy" id="960"/>
    <lineage>
        <taxon>Bacteria</taxon>
        <taxon>Pseudomonadati</taxon>
        <taxon>Bdellovibrionota</taxon>
        <taxon>Bacteriovoracia</taxon>
        <taxon>Bacteriovoracales</taxon>
        <taxon>Bacteriovoracaceae</taxon>
        <taxon>Bacteriovorax</taxon>
    </lineage>
</organism>
<dbReference type="AlphaFoldDB" id="A0A2K9NVX2"/>
<dbReference type="CDD" id="cd02440">
    <property type="entry name" value="AdoMet_MTases"/>
    <property type="match status" value="1"/>
</dbReference>
<evidence type="ECO:0000313" key="1">
    <source>
        <dbReference type="EMBL" id="AUN99656.1"/>
    </source>
</evidence>
<gene>
    <name evidence="1" type="ORF">C0V70_16385</name>
</gene>
<dbReference type="RefSeq" id="WP_102244947.1">
    <property type="nucleotide sequence ID" value="NZ_CP025704.1"/>
</dbReference>
<protein>
    <submittedName>
        <fullName evidence="1">Methyltransferase</fullName>
    </submittedName>
</protein>
<dbReference type="PANTHER" id="PTHR43042">
    <property type="entry name" value="SAM-DEPENDENT METHYLTRANSFERASE"/>
    <property type="match status" value="1"/>
</dbReference>
<dbReference type="PANTHER" id="PTHR43042:SF3">
    <property type="entry name" value="RIBOSOMAL RNA LARGE SUBUNIT METHYLTRANSFERASE YWBD-RELATED"/>
    <property type="match status" value="1"/>
</dbReference>
<dbReference type="InterPro" id="IPR029063">
    <property type="entry name" value="SAM-dependent_MTases_sf"/>
</dbReference>